<dbReference type="GO" id="GO:0008270">
    <property type="term" value="F:zinc ion binding"/>
    <property type="evidence" value="ECO:0007669"/>
    <property type="project" value="InterPro"/>
</dbReference>
<dbReference type="GO" id="GO:0051604">
    <property type="term" value="P:protein maturation"/>
    <property type="evidence" value="ECO:0007669"/>
    <property type="project" value="TreeGrafter"/>
</dbReference>
<dbReference type="InterPro" id="IPR051060">
    <property type="entry name" value="Carbamoyltrans_HypF-like"/>
</dbReference>
<organism evidence="2">
    <name type="scientific">marine sediment metagenome</name>
    <dbReference type="NCBI Taxonomy" id="412755"/>
    <lineage>
        <taxon>unclassified sequences</taxon>
        <taxon>metagenomes</taxon>
        <taxon>ecological metagenomes</taxon>
    </lineage>
</organism>
<dbReference type="Pfam" id="PF07503">
    <property type="entry name" value="zf-HYPF"/>
    <property type="match status" value="2"/>
</dbReference>
<dbReference type="InterPro" id="IPR017945">
    <property type="entry name" value="DHBP_synth_RibB-like_a/b_dom"/>
</dbReference>
<evidence type="ECO:0000259" key="1">
    <source>
        <dbReference type="PROSITE" id="PS51163"/>
    </source>
</evidence>
<gene>
    <name evidence="2" type="ORF">S01H1_35933</name>
</gene>
<protein>
    <recommendedName>
        <fullName evidence="1">YrdC-like domain-containing protein</fullName>
    </recommendedName>
</protein>
<dbReference type="GO" id="GO:0016743">
    <property type="term" value="F:carboxyl- or carbamoyltransferase activity"/>
    <property type="evidence" value="ECO:0007669"/>
    <property type="project" value="TreeGrafter"/>
</dbReference>
<dbReference type="PROSITE" id="PS51163">
    <property type="entry name" value="YRDC"/>
    <property type="match status" value="1"/>
</dbReference>
<name>X0VMY4_9ZZZZ</name>
<feature type="domain" description="YrdC-like" evidence="1">
    <location>
        <begin position="133"/>
        <end position="270"/>
    </location>
</feature>
<feature type="non-terminal residue" evidence="2">
    <location>
        <position position="1"/>
    </location>
</feature>
<dbReference type="PANTHER" id="PTHR42959:SF1">
    <property type="entry name" value="CARBAMOYLTRANSFERASE HYPF"/>
    <property type="match status" value="1"/>
</dbReference>
<dbReference type="EMBL" id="BARS01022478">
    <property type="protein sequence ID" value="GAG13833.1"/>
    <property type="molecule type" value="Genomic_DNA"/>
</dbReference>
<dbReference type="Gene3D" id="3.90.870.30">
    <property type="match status" value="1"/>
</dbReference>
<sequence length="270" mass="30635">ISNCTVEKITSKKQFSDFSILKSTYSKGETELPADIFMCDDCLRELQDKNNRRHNYYFITCTNCGPRFSMIGDYPYDRPLTSMHEFTMCSLCKTEYTNPLDRRYHAQTVACKDCGPKLKLLDGKEDISGSSDVETIKKAVDLIRSKQSIAIKGVGGFHICSLCDDDSVERVRKMLNRPHKPFAIMAKDLDMVETIAYVSPKEKELLCSPQRPIVAIKKKQRDDFKKVSELDTIGVMLPCTALHYLVFDFIDVPLLMTSCNIPGEPVSITE</sequence>
<evidence type="ECO:0000313" key="2">
    <source>
        <dbReference type="EMBL" id="GAG13833.1"/>
    </source>
</evidence>
<dbReference type="PANTHER" id="PTHR42959">
    <property type="entry name" value="CARBAMOYLTRANSFERASE"/>
    <property type="match status" value="1"/>
</dbReference>
<dbReference type="AlphaFoldDB" id="X0VMY4"/>
<dbReference type="Gene3D" id="3.30.110.120">
    <property type="match status" value="1"/>
</dbReference>
<reference evidence="2" key="1">
    <citation type="journal article" date="2014" name="Front. Microbiol.">
        <title>High frequency of phylogenetically diverse reductive dehalogenase-homologous genes in deep subseafloor sedimentary metagenomes.</title>
        <authorList>
            <person name="Kawai M."/>
            <person name="Futagami T."/>
            <person name="Toyoda A."/>
            <person name="Takaki Y."/>
            <person name="Nishi S."/>
            <person name="Hori S."/>
            <person name="Arai W."/>
            <person name="Tsubouchi T."/>
            <person name="Morono Y."/>
            <person name="Uchiyama I."/>
            <person name="Ito T."/>
            <person name="Fujiyama A."/>
            <person name="Inagaki F."/>
            <person name="Takami H."/>
        </authorList>
    </citation>
    <scope>NUCLEOTIDE SEQUENCE</scope>
    <source>
        <strain evidence="2">Expedition CK06-06</strain>
    </source>
</reference>
<dbReference type="GO" id="GO:0003725">
    <property type="term" value="F:double-stranded RNA binding"/>
    <property type="evidence" value="ECO:0007669"/>
    <property type="project" value="InterPro"/>
</dbReference>
<comment type="caution">
    <text evidence="2">The sequence shown here is derived from an EMBL/GenBank/DDBJ whole genome shotgun (WGS) entry which is preliminary data.</text>
</comment>
<dbReference type="InterPro" id="IPR006070">
    <property type="entry name" value="Sua5-like_dom"/>
</dbReference>
<dbReference type="SUPFAM" id="SSF55821">
    <property type="entry name" value="YrdC/RibB"/>
    <property type="match status" value="1"/>
</dbReference>
<feature type="non-terminal residue" evidence="2">
    <location>
        <position position="270"/>
    </location>
</feature>
<dbReference type="InterPro" id="IPR011125">
    <property type="entry name" value="Znf_HypF"/>
</dbReference>
<dbReference type="Pfam" id="PF01300">
    <property type="entry name" value="Sua5_yciO_yrdC"/>
    <property type="match status" value="1"/>
</dbReference>
<proteinExistence type="predicted"/>
<accession>X0VMY4</accession>